<keyword evidence="2 3" id="KW-0040">ANK repeat</keyword>
<dbReference type="SMART" id="SM00248">
    <property type="entry name" value="ANK"/>
    <property type="match status" value="31"/>
</dbReference>
<dbReference type="PROSITE" id="PS50088">
    <property type="entry name" value="ANK_REPEAT"/>
    <property type="match status" value="12"/>
</dbReference>
<dbReference type="Gene3D" id="1.25.40.20">
    <property type="entry name" value="Ankyrin repeat-containing domain"/>
    <property type="match status" value="5"/>
</dbReference>
<dbReference type="InterPro" id="IPR044736">
    <property type="entry name" value="Gid1/RanBPM/SPLA_SPRY"/>
</dbReference>
<dbReference type="PROSITE" id="PS50297">
    <property type="entry name" value="ANK_REP_REGION"/>
    <property type="match status" value="7"/>
</dbReference>
<dbReference type="InterPro" id="IPR002110">
    <property type="entry name" value="Ankyrin_rpt"/>
</dbReference>
<dbReference type="SMART" id="SM00449">
    <property type="entry name" value="SPRY"/>
    <property type="match status" value="1"/>
</dbReference>
<dbReference type="PANTHER" id="PTHR24123:SF142">
    <property type="entry name" value="ANKYRIN"/>
    <property type="match status" value="1"/>
</dbReference>
<organism evidence="5 6">
    <name type="scientific">Fusarium irregulare</name>
    <dbReference type="NCBI Taxonomy" id="2494466"/>
    <lineage>
        <taxon>Eukaryota</taxon>
        <taxon>Fungi</taxon>
        <taxon>Dikarya</taxon>
        <taxon>Ascomycota</taxon>
        <taxon>Pezizomycotina</taxon>
        <taxon>Sordariomycetes</taxon>
        <taxon>Hypocreomycetidae</taxon>
        <taxon>Hypocreales</taxon>
        <taxon>Nectriaceae</taxon>
        <taxon>Fusarium</taxon>
        <taxon>Fusarium incarnatum-equiseti species complex</taxon>
    </lineage>
</organism>
<keyword evidence="1" id="KW-0677">Repeat</keyword>
<evidence type="ECO:0000256" key="3">
    <source>
        <dbReference type="PROSITE-ProRule" id="PRU00023"/>
    </source>
</evidence>
<dbReference type="SUPFAM" id="SSF49899">
    <property type="entry name" value="Concanavalin A-like lectins/glucanases"/>
    <property type="match status" value="1"/>
</dbReference>
<dbReference type="CDD" id="cd12885">
    <property type="entry name" value="SPRY_RanBP_like"/>
    <property type="match status" value="1"/>
</dbReference>
<comment type="caution">
    <text evidence="5">The sequence shown here is derived from an EMBL/GenBank/DDBJ whole genome shotgun (WGS) entry which is preliminary data.</text>
</comment>
<dbReference type="EMBL" id="JAPDHF010000007">
    <property type="protein sequence ID" value="KAJ4015291.1"/>
    <property type="molecule type" value="Genomic_DNA"/>
</dbReference>
<feature type="repeat" description="ANK" evidence="3">
    <location>
        <begin position="1484"/>
        <end position="1516"/>
    </location>
</feature>
<feature type="repeat" description="ANK" evidence="3">
    <location>
        <begin position="974"/>
        <end position="1006"/>
    </location>
</feature>
<feature type="repeat" description="ANK" evidence="3">
    <location>
        <begin position="614"/>
        <end position="646"/>
    </location>
</feature>
<dbReference type="InterPro" id="IPR051165">
    <property type="entry name" value="Multifunctional_ANK_Repeat"/>
</dbReference>
<evidence type="ECO:0000313" key="5">
    <source>
        <dbReference type="EMBL" id="KAJ4015291.1"/>
    </source>
</evidence>
<dbReference type="Gene3D" id="2.60.120.920">
    <property type="match status" value="1"/>
</dbReference>
<evidence type="ECO:0000259" key="4">
    <source>
        <dbReference type="PROSITE" id="PS50188"/>
    </source>
</evidence>
<gene>
    <name evidence="5" type="ORF">NW766_005626</name>
</gene>
<feature type="repeat" description="ANK" evidence="3">
    <location>
        <begin position="1517"/>
        <end position="1549"/>
    </location>
</feature>
<dbReference type="PROSITE" id="PS50188">
    <property type="entry name" value="B302_SPRY"/>
    <property type="match status" value="1"/>
</dbReference>
<feature type="repeat" description="ANK" evidence="3">
    <location>
        <begin position="1348"/>
        <end position="1380"/>
    </location>
</feature>
<protein>
    <recommendedName>
        <fullName evidence="4">B30.2/SPRY domain-containing protein</fullName>
    </recommendedName>
</protein>
<accession>A0A9W8PRD3</accession>
<feature type="repeat" description="ANK" evidence="3">
    <location>
        <begin position="581"/>
        <end position="613"/>
    </location>
</feature>
<dbReference type="PRINTS" id="PR01415">
    <property type="entry name" value="ANKYRIN"/>
</dbReference>
<feature type="repeat" description="ANK" evidence="3">
    <location>
        <begin position="1416"/>
        <end position="1448"/>
    </location>
</feature>
<dbReference type="InterPro" id="IPR013320">
    <property type="entry name" value="ConA-like_dom_sf"/>
</dbReference>
<dbReference type="Proteomes" id="UP001152130">
    <property type="component" value="Unassembled WGS sequence"/>
</dbReference>
<evidence type="ECO:0000313" key="6">
    <source>
        <dbReference type="Proteomes" id="UP001152130"/>
    </source>
</evidence>
<reference evidence="5" key="1">
    <citation type="submission" date="2022-10" db="EMBL/GenBank/DDBJ databases">
        <title>Fusarium specimens isolated from Avocado Roots.</title>
        <authorList>
            <person name="Stajich J."/>
            <person name="Roper C."/>
            <person name="Heimlech-Rivalta G."/>
        </authorList>
    </citation>
    <scope>NUCLEOTIDE SEQUENCE</scope>
    <source>
        <strain evidence="5">CF00143</strain>
    </source>
</reference>
<dbReference type="InterPro" id="IPR001870">
    <property type="entry name" value="B30.2/SPRY"/>
</dbReference>
<feature type="repeat" description="ANK" evidence="3">
    <location>
        <begin position="685"/>
        <end position="707"/>
    </location>
</feature>
<dbReference type="Pfam" id="PF13637">
    <property type="entry name" value="Ank_4"/>
    <property type="match status" value="1"/>
</dbReference>
<name>A0A9W8PRD3_9HYPO</name>
<dbReference type="SUPFAM" id="SSF48403">
    <property type="entry name" value="Ankyrin repeat"/>
    <property type="match status" value="4"/>
</dbReference>
<proteinExistence type="predicted"/>
<feature type="repeat" description="ANK" evidence="3">
    <location>
        <begin position="1007"/>
        <end position="1040"/>
    </location>
</feature>
<keyword evidence="6" id="KW-1185">Reference proteome</keyword>
<dbReference type="InterPro" id="IPR036770">
    <property type="entry name" value="Ankyrin_rpt-contain_sf"/>
</dbReference>
<sequence length="1869" mass="207186">MVILSFKFDRKNTRARSLFDLYHSLCRQILVSRPQTLYHVFPYAGRRGEYSEFEDESISVLFHSMLNSLIDHEISIFCLICDLNQCLDPIAEAIGRLKAVASTKEGQFKLLLTAEETTELTGDSGQQIQHVAIQPGSHRISNIIRLDSLSTLSLLKQENSAWCGLENSLIDYMKFLPQNDPFLVAELNMILLRCTTQGCTRKELEKKLQGNPKDLTECYKQLLLSISEPHRSSTLTLLKWMSAAVRPLSQHELAVTVAVNSPSWNGADTEKMIFLDVFEILQDCMAPLIRFQDTYAYFIHDSFRQYLVEHGTQYSATVSSYSPEAGEEAMEQDDDCWIIRHCFNYLRRVGQHVMGVVESGDRQRISLLQDEHGLLRYTTLNWPQHFRQSRCRETTKTQILGFFQNKEQLDTWAACFKCVQTSVTGKACEVTDIDTLLKIVCYYGLDEILESCIESSKDDGNFDSQKSYCLDLAAKRGHHGIVQALLDEGAYSDKAFGLAVTGEHHDVCELLLESNPDSINQPGLHRQVPLYWATHIGSNSMVSFLLARHANPNFPFAARHGPDMETLDIPSNPSYHQDRADNETPIHLAALTGQKEILQILLGGGADVYQRSPVGYDALLYAAWGGSHEIVSFLLSQGADGGAKSEPTQNTALHLAAEHGHYRIVEILILHLKDRPELLSIPDKMGLAPIHLAAREGHLKVLVLLLDALESNGNTTKASETQDRDESLTSSFDEDYFERWRLARRRMRHRWRRIAQSSYGSSGAKTAVEWAAENGQNEVLLTLLAKKTTVPGVHVTEARRDEDGYTVLHLAAKKGFPYVVKRLQEDTKYAALLPVNDKSERDGMTPLHLAAREGHADVVTILLQHGGNPDVTNEWEQTALHIAAKHGHLLCLDELLQKSDVLSVDMFHRTALHLAAGNGHFGVVAKLHKDSDIWAESKDGYTVLDLVTEKCSFDQVKSFVKILEDGSDGDVFTTKGLPLHAAARRNDIEILQFLQQKGWDHEATSSLGRSPLHDAVSYKSLDAVDMLLAQFKCNVDAVDDSREAPIHCAKDTNILKRLLESEAKYDEKNGLGQTPLFLAAYGQLPDIVDILLGLNPEPDVNVPDSDGWSPLHAAYDSPRITRSLIKHHAKTDVLTSEGRTPLAMAVRWDVMETVEILLDAGASPDHAGSSDQRPLALAYTSVQSESRLHITKLLIDHGADPRLRFEADVTILDVAAKEGDQAAVKYILKKLVERPLPDDELREMCTSAIKRHVASRYNFNRELAEMLNTQGYFAVTKCHPDALTAACENGSIEAVEWLLEQIEALQENKGCYGRALHAAVKSDYEAEEKVSRLLEHSDHIDINDGGYDQPTALQQAAYHGDGALLNLLLEKGADACLAKGDLDTVLNCAIANPEIDGSIIKTILTNAGNAQTAGLKGRYPIHQAAIHDRADVIEILGTGGLDAYVMDEEGLSPLMYGLIGKNNSVVNRLLSTECGFRLEDADSNGLTPLMTATILSDASSVQSLLEKGFGNDAQDYQGNTALSFACDNDRPELVSILLAHKADPTVVDCRGNGPLYWATRMAGRGMMEDIMSNMDFLDDSSIQHLNVAIHGAVASNKREALELLLSSNANVDPNYARCDGWTPLYTAFRYGFDHIQSLLEDVLGTSYMSGTVALEMPTRWHPEDKHPGIAIDDDNTSALKSVGTKGLLNLKHHFSGHYGIVRADHPMVPLIENRVYYFEVTITACGVGSVGVGFCEDHTPQDIMLGWESGTWGFHSDDGMLFGDGKRGREYHSPYEDDVTIGCGVDFSQDMAFYTRDGKIIGRAFDDVRGKLYPAVSIELEGEWRMTTVFPGVNGEFPKGFLYKGNFPAEYMPEVEEQSGSSGSSDVSS</sequence>
<feature type="repeat" description="ANK" evidence="3">
    <location>
        <begin position="842"/>
        <end position="874"/>
    </location>
</feature>
<dbReference type="Pfam" id="PF00622">
    <property type="entry name" value="SPRY"/>
    <property type="match status" value="1"/>
</dbReference>
<dbReference type="InterPro" id="IPR043136">
    <property type="entry name" value="B30.2/SPRY_sf"/>
</dbReference>
<dbReference type="InterPro" id="IPR003877">
    <property type="entry name" value="SPRY_dom"/>
</dbReference>
<feature type="repeat" description="ANK" evidence="3">
    <location>
        <begin position="648"/>
        <end position="669"/>
    </location>
</feature>
<feature type="repeat" description="ANK" evidence="3">
    <location>
        <begin position="1137"/>
        <end position="1169"/>
    </location>
</feature>
<evidence type="ECO:0000256" key="1">
    <source>
        <dbReference type="ARBA" id="ARBA00022737"/>
    </source>
</evidence>
<feature type="domain" description="B30.2/SPRY" evidence="4">
    <location>
        <begin position="1638"/>
        <end position="1836"/>
    </location>
</feature>
<evidence type="ECO:0000256" key="2">
    <source>
        <dbReference type="ARBA" id="ARBA00023043"/>
    </source>
</evidence>
<dbReference type="PANTHER" id="PTHR24123">
    <property type="entry name" value="ANKYRIN REPEAT-CONTAINING"/>
    <property type="match status" value="1"/>
</dbReference>
<dbReference type="Pfam" id="PF12796">
    <property type="entry name" value="Ank_2"/>
    <property type="match status" value="7"/>
</dbReference>